<evidence type="ECO:0000259" key="1">
    <source>
        <dbReference type="Pfam" id="PF00027"/>
    </source>
</evidence>
<dbReference type="InterPro" id="IPR000595">
    <property type="entry name" value="cNMP-bd_dom"/>
</dbReference>
<dbReference type="InterPro" id="IPR018490">
    <property type="entry name" value="cNMP-bd_dom_sf"/>
</dbReference>
<keyword evidence="3" id="KW-1185">Reference proteome</keyword>
<name>A0A069QJF0_HOYLO</name>
<dbReference type="EMBL" id="JNGW01000044">
    <property type="protein sequence ID" value="KDR52797.1"/>
    <property type="molecule type" value="Genomic_DNA"/>
</dbReference>
<feature type="domain" description="Cyclic nucleotide-binding" evidence="1">
    <location>
        <begin position="40"/>
        <end position="128"/>
    </location>
</feature>
<dbReference type="AlphaFoldDB" id="A0A069QJF0"/>
<dbReference type="Pfam" id="PF00027">
    <property type="entry name" value="cNMP_binding"/>
    <property type="match status" value="1"/>
</dbReference>
<dbReference type="SUPFAM" id="SSF51206">
    <property type="entry name" value="cAMP-binding domain-like"/>
    <property type="match status" value="1"/>
</dbReference>
<dbReference type="HOGENOM" id="CLU_075053_9_2_10"/>
<proteinExistence type="predicted"/>
<evidence type="ECO:0000313" key="3">
    <source>
        <dbReference type="Proteomes" id="UP000027442"/>
    </source>
</evidence>
<gene>
    <name evidence="2" type="ORF">HMPREF1991_01101</name>
</gene>
<protein>
    <submittedName>
        <fullName evidence="2">Cyclic nucleotide-binding domain protein</fullName>
    </submittedName>
</protein>
<dbReference type="PATRIC" id="fig|1122985.7.peg.1144"/>
<sequence>MTIFVCLFFSIMFDSLKIHCQQTMAFGDTELAAVDHYFVERSFKRRDFLLEASHVCRHLFFVVKGCVRHFHIKEDGSEATCDITLENQWATDFVSFADETPSRLWLQALEDTVVYSVERTRLQELYAAYHQFETFGRITTERVLQRSIDTTMSLASLKPEERFKHLMAVRPELLQRVPQKHIASLLGISPESLSRLQKRMCDRRRNLT</sequence>
<dbReference type="eggNOG" id="COG0664">
    <property type="taxonomic scope" value="Bacteria"/>
</dbReference>
<reference evidence="2 3" key="1">
    <citation type="submission" date="2013-08" db="EMBL/GenBank/DDBJ databases">
        <authorList>
            <person name="Weinstock G."/>
            <person name="Sodergren E."/>
            <person name="Wylie T."/>
            <person name="Fulton L."/>
            <person name="Fulton R."/>
            <person name="Fronick C."/>
            <person name="O'Laughlin M."/>
            <person name="Godfrey J."/>
            <person name="Miner T."/>
            <person name="Herter B."/>
            <person name="Appelbaum E."/>
            <person name="Cordes M."/>
            <person name="Lek S."/>
            <person name="Wollam A."/>
            <person name="Pepin K.H."/>
            <person name="Palsikar V.B."/>
            <person name="Mitreva M."/>
            <person name="Wilson R.K."/>
        </authorList>
    </citation>
    <scope>NUCLEOTIDE SEQUENCE [LARGE SCALE GENOMIC DNA]</scope>
    <source>
        <strain evidence="2 3">ATCC 15930</strain>
    </source>
</reference>
<dbReference type="Gene3D" id="2.60.120.10">
    <property type="entry name" value="Jelly Rolls"/>
    <property type="match status" value="1"/>
</dbReference>
<dbReference type="InterPro" id="IPR014710">
    <property type="entry name" value="RmlC-like_jellyroll"/>
</dbReference>
<comment type="caution">
    <text evidence="2">The sequence shown here is derived from an EMBL/GenBank/DDBJ whole genome shotgun (WGS) entry which is preliminary data.</text>
</comment>
<dbReference type="Proteomes" id="UP000027442">
    <property type="component" value="Unassembled WGS sequence"/>
</dbReference>
<organism evidence="2 3">
    <name type="scientific">Hoylesella loescheii DSM 19665 = JCM 12249 = ATCC 15930</name>
    <dbReference type="NCBI Taxonomy" id="1122985"/>
    <lineage>
        <taxon>Bacteria</taxon>
        <taxon>Pseudomonadati</taxon>
        <taxon>Bacteroidota</taxon>
        <taxon>Bacteroidia</taxon>
        <taxon>Bacteroidales</taxon>
        <taxon>Prevotellaceae</taxon>
        <taxon>Hoylesella</taxon>
    </lineage>
</organism>
<evidence type="ECO:0000313" key="2">
    <source>
        <dbReference type="EMBL" id="KDR52797.1"/>
    </source>
</evidence>
<accession>A0A069QJF0</accession>
<dbReference type="CDD" id="cd00038">
    <property type="entry name" value="CAP_ED"/>
    <property type="match status" value="1"/>
</dbReference>